<sequence>MKANIKSSVALAALAVLVGTASAAVVPTPSSHDSRIRIVPYEPNNVTVVNVQRGVVTRIMLEQDERIVLPAVGLSSDCEREADEWCISAVVGTNQIVVRPRDNAVRNNLELTTSKRDYSIEFKVIPEGAGLPDARSAKREVAFYRVIFEYPKPKSLAPVMTEGDRAAAVDGLLRRVDAAASRPLPQSVDPDYGMTPVQRLQAEGIQVRNSNYTKQVLDKGEDADPTMVFDDGRFTYFEYPGAREIPAVFAEGSDGQPTRVNWHMNGNFLVVQRTAKKFTLRLGEAVVGIFNESYDSTGIETPTSTVSPAVVREVKGGAK</sequence>
<dbReference type="AlphaFoldDB" id="A0A426V2T1"/>
<dbReference type="CDD" id="cd06911">
    <property type="entry name" value="VirB9_CagX_TrbG"/>
    <property type="match status" value="1"/>
</dbReference>
<dbReference type="OrthoDB" id="9773431at2"/>
<reference evidence="4 5" key="1">
    <citation type="submission" date="2018-12" db="EMBL/GenBank/DDBJ databases">
        <title>The whole draft genome of Aquabacterium sp. SJQ9.</title>
        <authorList>
            <person name="Sun L."/>
            <person name="Gao X."/>
            <person name="Chen W."/>
            <person name="Huang K."/>
        </authorList>
    </citation>
    <scope>NUCLEOTIDE SEQUENCE [LARGE SCALE GENOMIC DNA]</scope>
    <source>
        <strain evidence="4 5">SJQ9</strain>
    </source>
</reference>
<name>A0A426V2T1_9BURK</name>
<protein>
    <recommendedName>
        <fullName evidence="6">Type IV secretion system protein VirB9</fullName>
    </recommendedName>
</protein>
<evidence type="ECO:0000313" key="5">
    <source>
        <dbReference type="Proteomes" id="UP000269265"/>
    </source>
</evidence>
<proteinExistence type="inferred from homology"/>
<accession>A0A426V2T1</accession>
<dbReference type="Pfam" id="PF03524">
    <property type="entry name" value="CagX"/>
    <property type="match status" value="1"/>
</dbReference>
<comment type="similarity">
    <text evidence="1">Belongs to the TrbG/VirB9 family.</text>
</comment>
<evidence type="ECO:0000256" key="1">
    <source>
        <dbReference type="ARBA" id="ARBA00006135"/>
    </source>
</evidence>
<keyword evidence="2 3" id="KW-0732">Signal</keyword>
<evidence type="ECO:0008006" key="6">
    <source>
        <dbReference type="Google" id="ProtNLM"/>
    </source>
</evidence>
<dbReference type="Gene3D" id="2.60.40.2500">
    <property type="match status" value="1"/>
</dbReference>
<dbReference type="InterPro" id="IPR010258">
    <property type="entry name" value="Conjugal_tfr_TrbG/VirB9/CagX"/>
</dbReference>
<feature type="signal peptide" evidence="3">
    <location>
        <begin position="1"/>
        <end position="23"/>
    </location>
</feature>
<feature type="chain" id="PRO_5019488211" description="Type IV secretion system protein VirB9" evidence="3">
    <location>
        <begin position="24"/>
        <end position="319"/>
    </location>
</feature>
<dbReference type="InterPro" id="IPR038161">
    <property type="entry name" value="VirB9/CagX/TrbG_C_sf"/>
</dbReference>
<organism evidence="4 5">
    <name type="scientific">Aquabacterium soli</name>
    <dbReference type="NCBI Taxonomy" id="2493092"/>
    <lineage>
        <taxon>Bacteria</taxon>
        <taxon>Pseudomonadati</taxon>
        <taxon>Pseudomonadota</taxon>
        <taxon>Betaproteobacteria</taxon>
        <taxon>Burkholderiales</taxon>
        <taxon>Aquabacterium</taxon>
    </lineage>
</organism>
<evidence type="ECO:0000256" key="3">
    <source>
        <dbReference type="SAM" id="SignalP"/>
    </source>
</evidence>
<comment type="caution">
    <text evidence="4">The sequence shown here is derived from an EMBL/GenBank/DDBJ whole genome shotgun (WGS) entry which is preliminary data.</text>
</comment>
<keyword evidence="5" id="KW-1185">Reference proteome</keyword>
<dbReference type="Proteomes" id="UP000269265">
    <property type="component" value="Unassembled WGS sequence"/>
</dbReference>
<evidence type="ECO:0000256" key="2">
    <source>
        <dbReference type="ARBA" id="ARBA00022729"/>
    </source>
</evidence>
<evidence type="ECO:0000313" key="4">
    <source>
        <dbReference type="EMBL" id="RRS01172.1"/>
    </source>
</evidence>
<dbReference type="RefSeq" id="WP_125245272.1">
    <property type="nucleotide sequence ID" value="NZ_RSED01000026.1"/>
</dbReference>
<dbReference type="EMBL" id="RSED01000026">
    <property type="protein sequence ID" value="RRS01172.1"/>
    <property type="molecule type" value="Genomic_DNA"/>
</dbReference>
<dbReference type="InterPro" id="IPR033645">
    <property type="entry name" value="VirB9/CagX/TrbG_C"/>
</dbReference>
<gene>
    <name evidence="4" type="ORF">EIP75_21595</name>
</gene>